<gene>
    <name evidence="2" type="ORF">AB6A40_004306</name>
</gene>
<evidence type="ECO:0000256" key="1">
    <source>
        <dbReference type="SAM" id="MobiDB-lite"/>
    </source>
</evidence>
<name>A0ABD6ELK2_9BILA</name>
<dbReference type="AlphaFoldDB" id="A0ABD6ELK2"/>
<reference evidence="2 3" key="1">
    <citation type="submission" date="2024-08" db="EMBL/GenBank/DDBJ databases">
        <title>Gnathostoma spinigerum genome.</title>
        <authorList>
            <person name="Gonzalez-Bertolin B."/>
            <person name="Monzon S."/>
            <person name="Zaballos A."/>
            <person name="Jimenez P."/>
            <person name="Dekumyoy P."/>
            <person name="Varona S."/>
            <person name="Cuesta I."/>
            <person name="Sumanam S."/>
            <person name="Adisakwattana P."/>
            <person name="Gasser R.B."/>
            <person name="Hernandez-Gonzalez A."/>
            <person name="Young N.D."/>
            <person name="Perteguer M.J."/>
        </authorList>
    </citation>
    <scope>NUCLEOTIDE SEQUENCE [LARGE SCALE GENOMIC DNA]</scope>
    <source>
        <strain evidence="2">AL3</strain>
        <tissue evidence="2">Liver</tissue>
    </source>
</reference>
<accession>A0ABD6ELK2</accession>
<dbReference type="Proteomes" id="UP001608902">
    <property type="component" value="Unassembled WGS sequence"/>
</dbReference>
<evidence type="ECO:0000313" key="2">
    <source>
        <dbReference type="EMBL" id="MFH4977597.1"/>
    </source>
</evidence>
<dbReference type="EMBL" id="JBGFUD010002437">
    <property type="protein sequence ID" value="MFH4977597.1"/>
    <property type="molecule type" value="Genomic_DNA"/>
</dbReference>
<protein>
    <submittedName>
        <fullName evidence="2">Uncharacterized protein</fullName>
    </submittedName>
</protein>
<feature type="region of interest" description="Disordered" evidence="1">
    <location>
        <begin position="101"/>
        <end position="126"/>
    </location>
</feature>
<evidence type="ECO:0000313" key="3">
    <source>
        <dbReference type="Proteomes" id="UP001608902"/>
    </source>
</evidence>
<keyword evidence="3" id="KW-1185">Reference proteome</keyword>
<proteinExistence type="predicted"/>
<comment type="caution">
    <text evidence="2">The sequence shown here is derived from an EMBL/GenBank/DDBJ whole genome shotgun (WGS) entry which is preliminary data.</text>
</comment>
<organism evidence="2 3">
    <name type="scientific">Gnathostoma spinigerum</name>
    <dbReference type="NCBI Taxonomy" id="75299"/>
    <lineage>
        <taxon>Eukaryota</taxon>
        <taxon>Metazoa</taxon>
        <taxon>Ecdysozoa</taxon>
        <taxon>Nematoda</taxon>
        <taxon>Chromadorea</taxon>
        <taxon>Rhabditida</taxon>
        <taxon>Spirurina</taxon>
        <taxon>Gnathostomatomorpha</taxon>
        <taxon>Gnathostomatoidea</taxon>
        <taxon>Gnathostomatidae</taxon>
        <taxon>Gnathostoma</taxon>
    </lineage>
</organism>
<sequence>MIEWMGEIGRNYDAKENAEMWRHKLLAKLRSCSTWMENRSDVTNVQIRQLDSLLQQHRFVEYRSLIMDIAANDSYSNETSFLTSECFKTFASVDEKIRHLSESNQRTISQPERPGMRSSKHHSRQRSEIEKWLTRWQLRKLHSYLRRTGDSDSIINALRQHFRHLPQPTQESLIIDFFQFSPSLKRPAISMLKRSSLTLRQFLRQIFSSDDNKMELN</sequence>